<organism evidence="2 3">
    <name type="scientific">Cinchona calisaya</name>
    <dbReference type="NCBI Taxonomy" id="153742"/>
    <lineage>
        <taxon>Eukaryota</taxon>
        <taxon>Viridiplantae</taxon>
        <taxon>Streptophyta</taxon>
        <taxon>Embryophyta</taxon>
        <taxon>Tracheophyta</taxon>
        <taxon>Spermatophyta</taxon>
        <taxon>Magnoliopsida</taxon>
        <taxon>eudicotyledons</taxon>
        <taxon>Gunneridae</taxon>
        <taxon>Pentapetalae</taxon>
        <taxon>asterids</taxon>
        <taxon>lamiids</taxon>
        <taxon>Gentianales</taxon>
        <taxon>Rubiaceae</taxon>
        <taxon>Cinchonoideae</taxon>
        <taxon>Cinchoneae</taxon>
        <taxon>Cinchona</taxon>
    </lineage>
</organism>
<dbReference type="EMBL" id="JBJUIK010000012">
    <property type="protein sequence ID" value="KAL3509318.1"/>
    <property type="molecule type" value="Genomic_DNA"/>
</dbReference>
<feature type="region of interest" description="Disordered" evidence="1">
    <location>
        <begin position="109"/>
        <end position="128"/>
    </location>
</feature>
<dbReference type="Proteomes" id="UP001630127">
    <property type="component" value="Unassembled WGS sequence"/>
</dbReference>
<accession>A0ABD2YQU4</accession>
<dbReference type="AlphaFoldDB" id="A0ABD2YQU4"/>
<evidence type="ECO:0000256" key="1">
    <source>
        <dbReference type="SAM" id="MobiDB-lite"/>
    </source>
</evidence>
<gene>
    <name evidence="2" type="ORF">ACH5RR_028719</name>
</gene>
<name>A0ABD2YQU4_9GENT</name>
<keyword evidence="3" id="KW-1185">Reference proteome</keyword>
<reference evidence="2 3" key="1">
    <citation type="submission" date="2024-11" db="EMBL/GenBank/DDBJ databases">
        <title>A near-complete genome assembly of Cinchona calisaya.</title>
        <authorList>
            <person name="Lian D.C."/>
            <person name="Zhao X.W."/>
            <person name="Wei L."/>
        </authorList>
    </citation>
    <scope>NUCLEOTIDE SEQUENCE [LARGE SCALE GENOMIC DNA]</scope>
    <source>
        <tissue evidence="2">Nenye</tissue>
    </source>
</reference>
<feature type="compositionally biased region" description="Polar residues" evidence="1">
    <location>
        <begin position="117"/>
        <end position="128"/>
    </location>
</feature>
<proteinExistence type="predicted"/>
<evidence type="ECO:0000313" key="2">
    <source>
        <dbReference type="EMBL" id="KAL3509318.1"/>
    </source>
</evidence>
<comment type="caution">
    <text evidence="2">The sequence shown here is derived from an EMBL/GenBank/DDBJ whole genome shotgun (WGS) entry which is preliminary data.</text>
</comment>
<sequence>MKDQAIGDCPSVPWKKLLDRVELANLRRSVRKSQARARLRCREIFKAFLVASSRRGTIQERSATEVIEGQVAEASQALIGTSEASLSVVATFTSAQSEGVDRVRLVASTSNRKRSSAPATQKCPNASMPSSSGALVVSLIRAQQSSIKGKQVEGYAQRRWPFLWMENVNQFLSSNASGNDLVSFCTNAHRLEYRAMLKKVNQRYLDLLLDLDSFDNYDEEILTNVIINLGNRFREPRTKDNLFVESLPINSNKESD</sequence>
<protein>
    <submittedName>
        <fullName evidence="2">Uncharacterized protein</fullName>
    </submittedName>
</protein>
<evidence type="ECO:0000313" key="3">
    <source>
        <dbReference type="Proteomes" id="UP001630127"/>
    </source>
</evidence>